<dbReference type="InterPro" id="IPR039808">
    <property type="entry name" value="Cadherin"/>
</dbReference>
<evidence type="ECO:0000256" key="9">
    <source>
        <dbReference type="SAM" id="MobiDB-lite"/>
    </source>
</evidence>
<name>A0A3L8SRU1_CHLGU</name>
<evidence type="ECO:0000256" key="10">
    <source>
        <dbReference type="SAM" id="Phobius"/>
    </source>
</evidence>
<keyword evidence="13" id="KW-1185">Reference proteome</keyword>
<evidence type="ECO:0000256" key="2">
    <source>
        <dbReference type="ARBA" id="ARBA00022692"/>
    </source>
</evidence>
<dbReference type="Pfam" id="PF00028">
    <property type="entry name" value="Cadherin"/>
    <property type="match status" value="1"/>
</dbReference>
<dbReference type="GO" id="GO:0007156">
    <property type="term" value="P:homophilic cell adhesion via plasma membrane adhesion molecules"/>
    <property type="evidence" value="ECO:0007669"/>
    <property type="project" value="InterPro"/>
</dbReference>
<dbReference type="InterPro" id="IPR015919">
    <property type="entry name" value="Cadherin-like_sf"/>
</dbReference>
<dbReference type="PANTHER" id="PTHR24027">
    <property type="entry name" value="CADHERIN-23"/>
    <property type="match status" value="1"/>
</dbReference>
<dbReference type="GO" id="GO:0044331">
    <property type="term" value="P:cell-cell adhesion mediated by cadherin"/>
    <property type="evidence" value="ECO:0007669"/>
    <property type="project" value="TreeGrafter"/>
</dbReference>
<evidence type="ECO:0000256" key="3">
    <source>
        <dbReference type="ARBA" id="ARBA00022729"/>
    </source>
</evidence>
<dbReference type="GO" id="GO:0016342">
    <property type="term" value="C:catenin complex"/>
    <property type="evidence" value="ECO:0007669"/>
    <property type="project" value="TreeGrafter"/>
</dbReference>
<protein>
    <recommendedName>
        <fullName evidence="11">Cadherin domain-containing protein</fullName>
    </recommendedName>
</protein>
<dbReference type="PANTHER" id="PTHR24027:SF422">
    <property type="entry name" value="CADHERIN DOMAIN-CONTAINING PROTEIN"/>
    <property type="match status" value="1"/>
</dbReference>
<comment type="caution">
    <text evidence="12">The sequence shown here is derived from an EMBL/GenBank/DDBJ whole genome shotgun (WGS) entry which is preliminary data.</text>
</comment>
<dbReference type="GO" id="GO:0005912">
    <property type="term" value="C:adherens junction"/>
    <property type="evidence" value="ECO:0007669"/>
    <property type="project" value="TreeGrafter"/>
</dbReference>
<dbReference type="GO" id="GO:0016477">
    <property type="term" value="P:cell migration"/>
    <property type="evidence" value="ECO:0007669"/>
    <property type="project" value="TreeGrafter"/>
</dbReference>
<dbReference type="GO" id="GO:0034332">
    <property type="term" value="P:adherens junction organization"/>
    <property type="evidence" value="ECO:0007669"/>
    <property type="project" value="TreeGrafter"/>
</dbReference>
<dbReference type="GO" id="GO:0008013">
    <property type="term" value="F:beta-catenin binding"/>
    <property type="evidence" value="ECO:0007669"/>
    <property type="project" value="TreeGrafter"/>
</dbReference>
<evidence type="ECO:0000256" key="1">
    <source>
        <dbReference type="ARBA" id="ARBA00004167"/>
    </source>
</evidence>
<proteinExistence type="predicted"/>
<keyword evidence="5 8" id="KW-0106">Calcium</keyword>
<dbReference type="Gene3D" id="2.60.40.60">
    <property type="entry name" value="Cadherins"/>
    <property type="match status" value="1"/>
</dbReference>
<dbReference type="AlphaFoldDB" id="A0A3L8SRU1"/>
<dbReference type="EMBL" id="QUSF01000008">
    <property type="protein sequence ID" value="RLW07036.1"/>
    <property type="molecule type" value="Genomic_DNA"/>
</dbReference>
<evidence type="ECO:0000259" key="11">
    <source>
        <dbReference type="PROSITE" id="PS50268"/>
    </source>
</evidence>
<evidence type="ECO:0000256" key="6">
    <source>
        <dbReference type="ARBA" id="ARBA00022989"/>
    </source>
</evidence>
<dbReference type="Proteomes" id="UP000276834">
    <property type="component" value="Unassembled WGS sequence"/>
</dbReference>
<sequence>ATDPDSGDNGHLLYSLVRGQTNEFDINENTGQIFTVSVAGKAGTFYLEVQAADQGTRLIAWTTVNVTVDSSSSSNIVMLVLNQKINVVERKSVELQRVLEDKLGWNVYVLNIYSKESDRNSRSSTDETQVDITAFDESHQEVPAEDVKRKLREQKGAIELGLEEVFPAPVSAAVGVAPAAPASPELVAAIVLGVLLAGTFIVFLAYVLLDLKRKRKYGKRDLIKKVEIMEGIDNPWADDKNGSLKSLEKPEHMNNGRTEMMSFDNVEGTRRDDAEKDEIQAPEKDNYLETVLNYKSESEQNGAPEKAAESRNVEVQPTARSTTEQVISILIAKHGVKGLLLLFIT</sequence>
<dbReference type="InterPro" id="IPR002126">
    <property type="entry name" value="Cadherin-like_dom"/>
</dbReference>
<evidence type="ECO:0000256" key="7">
    <source>
        <dbReference type="ARBA" id="ARBA00023136"/>
    </source>
</evidence>
<dbReference type="GO" id="GO:0005509">
    <property type="term" value="F:calcium ion binding"/>
    <property type="evidence" value="ECO:0007669"/>
    <property type="project" value="UniProtKB-UniRule"/>
</dbReference>
<keyword evidence="4" id="KW-0677">Repeat</keyword>
<dbReference type="OrthoDB" id="9212258at2759"/>
<evidence type="ECO:0000256" key="5">
    <source>
        <dbReference type="ARBA" id="ARBA00022837"/>
    </source>
</evidence>
<keyword evidence="7 10" id="KW-0472">Membrane</keyword>
<dbReference type="PROSITE" id="PS50268">
    <property type="entry name" value="CADHERIN_2"/>
    <property type="match status" value="1"/>
</dbReference>
<dbReference type="SUPFAM" id="SSF49313">
    <property type="entry name" value="Cadherin-like"/>
    <property type="match status" value="1"/>
</dbReference>
<feature type="non-terminal residue" evidence="12">
    <location>
        <position position="1"/>
    </location>
</feature>
<dbReference type="GO" id="GO:0007043">
    <property type="term" value="P:cell-cell junction assembly"/>
    <property type="evidence" value="ECO:0007669"/>
    <property type="project" value="TreeGrafter"/>
</dbReference>
<feature type="region of interest" description="Disordered" evidence="9">
    <location>
        <begin position="296"/>
        <end position="320"/>
    </location>
</feature>
<evidence type="ECO:0000256" key="4">
    <source>
        <dbReference type="ARBA" id="ARBA00022737"/>
    </source>
</evidence>
<accession>A0A3L8SRU1</accession>
<dbReference type="GO" id="GO:0000902">
    <property type="term" value="P:cell morphogenesis"/>
    <property type="evidence" value="ECO:0007669"/>
    <property type="project" value="TreeGrafter"/>
</dbReference>
<keyword evidence="2 10" id="KW-0812">Transmembrane</keyword>
<feature type="transmembrane region" description="Helical" evidence="10">
    <location>
        <begin position="186"/>
        <end position="209"/>
    </location>
</feature>
<dbReference type="CDD" id="cd11304">
    <property type="entry name" value="Cadherin_repeat"/>
    <property type="match status" value="1"/>
</dbReference>
<evidence type="ECO:0000256" key="8">
    <source>
        <dbReference type="PROSITE-ProRule" id="PRU00043"/>
    </source>
</evidence>
<gene>
    <name evidence="12" type="ORF">DV515_00004228</name>
</gene>
<reference evidence="12 13" key="1">
    <citation type="journal article" date="2018" name="Proc. R. Soc. B">
        <title>A non-coding region near Follistatin controls head colour polymorphism in the Gouldian finch.</title>
        <authorList>
            <person name="Toomey M.B."/>
            <person name="Marques C.I."/>
            <person name="Andrade P."/>
            <person name="Araujo P.M."/>
            <person name="Sabatino S."/>
            <person name="Gazda M.A."/>
            <person name="Afonso S."/>
            <person name="Lopes R.J."/>
            <person name="Corbo J.C."/>
            <person name="Carneiro M."/>
        </authorList>
    </citation>
    <scope>NUCLEOTIDE SEQUENCE [LARGE SCALE GENOMIC DNA]</scope>
    <source>
        <strain evidence="12">Red01</strain>
        <tissue evidence="12">Muscle</tissue>
    </source>
</reference>
<keyword evidence="3" id="KW-0732">Signal</keyword>
<feature type="domain" description="Cadherin" evidence="11">
    <location>
        <begin position="1"/>
        <end position="78"/>
    </location>
</feature>
<keyword evidence="6 10" id="KW-1133">Transmembrane helix</keyword>
<organism evidence="12 13">
    <name type="scientific">Chloebia gouldiae</name>
    <name type="common">Gouldian finch</name>
    <name type="synonym">Erythrura gouldiae</name>
    <dbReference type="NCBI Taxonomy" id="44316"/>
    <lineage>
        <taxon>Eukaryota</taxon>
        <taxon>Metazoa</taxon>
        <taxon>Chordata</taxon>
        <taxon>Craniata</taxon>
        <taxon>Vertebrata</taxon>
        <taxon>Euteleostomi</taxon>
        <taxon>Archelosauria</taxon>
        <taxon>Archosauria</taxon>
        <taxon>Dinosauria</taxon>
        <taxon>Saurischia</taxon>
        <taxon>Theropoda</taxon>
        <taxon>Coelurosauria</taxon>
        <taxon>Aves</taxon>
        <taxon>Neognathae</taxon>
        <taxon>Neoaves</taxon>
        <taxon>Telluraves</taxon>
        <taxon>Australaves</taxon>
        <taxon>Passeriformes</taxon>
        <taxon>Passeroidea</taxon>
        <taxon>Passeridae</taxon>
        <taxon>Chloebia</taxon>
    </lineage>
</organism>
<evidence type="ECO:0000313" key="13">
    <source>
        <dbReference type="Proteomes" id="UP000276834"/>
    </source>
</evidence>
<comment type="subcellular location">
    <subcellularLocation>
        <location evidence="1">Membrane</location>
        <topology evidence="1">Single-pass membrane protein</topology>
    </subcellularLocation>
</comment>
<dbReference type="GO" id="GO:0016339">
    <property type="term" value="P:calcium-dependent cell-cell adhesion via plasma membrane cell adhesion molecules"/>
    <property type="evidence" value="ECO:0007669"/>
    <property type="project" value="TreeGrafter"/>
</dbReference>
<dbReference type="GO" id="GO:0045296">
    <property type="term" value="F:cadherin binding"/>
    <property type="evidence" value="ECO:0007669"/>
    <property type="project" value="TreeGrafter"/>
</dbReference>
<evidence type="ECO:0000313" key="12">
    <source>
        <dbReference type="EMBL" id="RLW07036.1"/>
    </source>
</evidence>